<dbReference type="Proteomes" id="UP000658320">
    <property type="component" value="Unassembled WGS sequence"/>
</dbReference>
<dbReference type="GO" id="GO:0005737">
    <property type="term" value="C:cytoplasm"/>
    <property type="evidence" value="ECO:0007669"/>
    <property type="project" value="TreeGrafter"/>
</dbReference>
<gene>
    <name evidence="2" type="ORF">GCM10010251_46610</name>
</gene>
<organism evidence="2 3">
    <name type="scientific">Streptomyces aurantiogriseus</name>
    <dbReference type="NCBI Taxonomy" id="66870"/>
    <lineage>
        <taxon>Bacteria</taxon>
        <taxon>Bacillati</taxon>
        <taxon>Actinomycetota</taxon>
        <taxon>Actinomycetes</taxon>
        <taxon>Kitasatosporales</taxon>
        <taxon>Streptomycetaceae</taxon>
        <taxon>Streptomyces</taxon>
    </lineage>
</organism>
<comment type="caution">
    <text evidence="2">The sequence shown here is derived from an EMBL/GenBank/DDBJ whole genome shotgun (WGS) entry which is preliminary data.</text>
</comment>
<dbReference type="InterPro" id="IPR036812">
    <property type="entry name" value="NAD(P)_OxRdtase_dom_sf"/>
</dbReference>
<evidence type="ECO:0000313" key="2">
    <source>
        <dbReference type="EMBL" id="GGR25405.1"/>
    </source>
</evidence>
<reference evidence="2" key="2">
    <citation type="submission" date="2020-09" db="EMBL/GenBank/DDBJ databases">
        <authorList>
            <person name="Sun Q."/>
            <person name="Ohkuma M."/>
        </authorList>
    </citation>
    <scope>NUCLEOTIDE SEQUENCE</scope>
    <source>
        <strain evidence="2">JCM 4346</strain>
    </source>
</reference>
<dbReference type="AlphaFoldDB" id="A0A918CIA8"/>
<dbReference type="PANTHER" id="PTHR43625:SF40">
    <property type="entry name" value="ALDO-KETO REDUCTASE YAKC [NADP(+)]"/>
    <property type="match status" value="1"/>
</dbReference>
<evidence type="ECO:0000313" key="3">
    <source>
        <dbReference type="Proteomes" id="UP000658320"/>
    </source>
</evidence>
<dbReference type="GO" id="GO:0016491">
    <property type="term" value="F:oxidoreductase activity"/>
    <property type="evidence" value="ECO:0007669"/>
    <property type="project" value="UniProtKB-KW"/>
</dbReference>
<dbReference type="PANTHER" id="PTHR43625">
    <property type="entry name" value="AFLATOXIN B1 ALDEHYDE REDUCTASE"/>
    <property type="match status" value="1"/>
</dbReference>
<sequence length="93" mass="9844">MRAVVAGTVKELIDAGKVRYFGLSEAGPHLAWLLTRGEHFVPIPGTRSPKRVEENVGAAVVTLTEAGLTAVDEILPHGGFGARYAGGHVPTWI</sequence>
<accession>A0A918CIA8</accession>
<reference evidence="2" key="1">
    <citation type="journal article" date="2014" name="Int. J. Syst. Evol. Microbiol.">
        <title>Complete genome sequence of Corynebacterium casei LMG S-19264T (=DSM 44701T), isolated from a smear-ripened cheese.</title>
        <authorList>
            <consortium name="US DOE Joint Genome Institute (JGI-PGF)"/>
            <person name="Walter F."/>
            <person name="Albersmeier A."/>
            <person name="Kalinowski J."/>
            <person name="Ruckert C."/>
        </authorList>
    </citation>
    <scope>NUCLEOTIDE SEQUENCE</scope>
    <source>
        <strain evidence="2">JCM 4346</strain>
    </source>
</reference>
<keyword evidence="1" id="KW-0560">Oxidoreductase</keyword>
<dbReference type="EMBL" id="BMSX01000011">
    <property type="protein sequence ID" value="GGR25405.1"/>
    <property type="molecule type" value="Genomic_DNA"/>
</dbReference>
<protein>
    <submittedName>
        <fullName evidence="2">Uncharacterized protein</fullName>
    </submittedName>
</protein>
<dbReference type="Gene3D" id="3.20.20.100">
    <property type="entry name" value="NADP-dependent oxidoreductase domain"/>
    <property type="match status" value="1"/>
</dbReference>
<keyword evidence="3" id="KW-1185">Reference proteome</keyword>
<dbReference type="InterPro" id="IPR050791">
    <property type="entry name" value="Aldo-Keto_reductase"/>
</dbReference>
<name>A0A918CIA8_9ACTN</name>
<dbReference type="SUPFAM" id="SSF51430">
    <property type="entry name" value="NAD(P)-linked oxidoreductase"/>
    <property type="match status" value="1"/>
</dbReference>
<proteinExistence type="predicted"/>
<evidence type="ECO:0000256" key="1">
    <source>
        <dbReference type="ARBA" id="ARBA00023002"/>
    </source>
</evidence>